<dbReference type="Proteomes" id="UP000192907">
    <property type="component" value="Unassembled WGS sequence"/>
</dbReference>
<name>A0A1Y6BTR0_9BACT</name>
<evidence type="ECO:0000313" key="7">
    <source>
        <dbReference type="EMBL" id="SMF20883.1"/>
    </source>
</evidence>
<proteinExistence type="predicted"/>
<feature type="transmembrane region" description="Helical" evidence="6">
    <location>
        <begin position="12"/>
        <end position="31"/>
    </location>
</feature>
<evidence type="ECO:0000256" key="1">
    <source>
        <dbReference type="ARBA" id="ARBA00004651"/>
    </source>
</evidence>
<evidence type="ECO:0000256" key="6">
    <source>
        <dbReference type="SAM" id="Phobius"/>
    </source>
</evidence>
<dbReference type="Pfam" id="PF03626">
    <property type="entry name" value="COX4_pro"/>
    <property type="match status" value="1"/>
</dbReference>
<reference evidence="8" key="1">
    <citation type="submission" date="2017-04" db="EMBL/GenBank/DDBJ databases">
        <authorList>
            <person name="Varghese N."/>
            <person name="Submissions S."/>
        </authorList>
    </citation>
    <scope>NUCLEOTIDE SEQUENCE [LARGE SCALE GENOMIC DNA]</scope>
    <source>
        <strain evidence="8">RKEM611</strain>
    </source>
</reference>
<dbReference type="STRING" id="1513793.SAMN06296036_10766"/>
<organism evidence="7 8">
    <name type="scientific">Pseudobacteriovorax antillogorgiicola</name>
    <dbReference type="NCBI Taxonomy" id="1513793"/>
    <lineage>
        <taxon>Bacteria</taxon>
        <taxon>Pseudomonadati</taxon>
        <taxon>Bdellovibrionota</taxon>
        <taxon>Oligoflexia</taxon>
        <taxon>Oligoflexales</taxon>
        <taxon>Pseudobacteriovoracaceae</taxon>
        <taxon>Pseudobacteriovorax</taxon>
    </lineage>
</organism>
<gene>
    <name evidence="7" type="ORF">SAMN06296036_10766</name>
</gene>
<comment type="subcellular location">
    <subcellularLocation>
        <location evidence="1">Cell membrane</location>
        <topology evidence="1">Multi-pass membrane protein</topology>
    </subcellularLocation>
</comment>
<evidence type="ECO:0000256" key="4">
    <source>
        <dbReference type="ARBA" id="ARBA00022989"/>
    </source>
</evidence>
<dbReference type="EMBL" id="FWZT01000007">
    <property type="protein sequence ID" value="SMF20883.1"/>
    <property type="molecule type" value="Genomic_DNA"/>
</dbReference>
<dbReference type="AlphaFoldDB" id="A0A1Y6BTR0"/>
<feature type="transmembrane region" description="Helical" evidence="6">
    <location>
        <begin position="77"/>
        <end position="96"/>
    </location>
</feature>
<evidence type="ECO:0000313" key="8">
    <source>
        <dbReference type="Proteomes" id="UP000192907"/>
    </source>
</evidence>
<dbReference type="OrthoDB" id="5182908at2"/>
<evidence type="ECO:0000256" key="3">
    <source>
        <dbReference type="ARBA" id="ARBA00022692"/>
    </source>
</evidence>
<protein>
    <submittedName>
        <fullName evidence="7">Cytochrome c oxidase subunit 4</fullName>
    </submittedName>
</protein>
<keyword evidence="5 6" id="KW-0472">Membrane</keyword>
<keyword evidence="2" id="KW-1003">Cell membrane</keyword>
<keyword evidence="4 6" id="KW-1133">Transmembrane helix</keyword>
<sequence length="97" mass="10989">MSESHEAHGGTKLYWIFCVILCVITFLEWLIFEQREAWGVSKVVLVTSLSAFSLIKFVMVVGWYMHLKDDPKMIKNTFVLSLLLIIGIAAGLLALML</sequence>
<dbReference type="RefSeq" id="WP_132318541.1">
    <property type="nucleotide sequence ID" value="NZ_FWZT01000007.1"/>
</dbReference>
<evidence type="ECO:0000256" key="2">
    <source>
        <dbReference type="ARBA" id="ARBA00022475"/>
    </source>
</evidence>
<keyword evidence="3 6" id="KW-0812">Transmembrane</keyword>
<dbReference type="InterPro" id="IPR005171">
    <property type="entry name" value="Cyt_c_oxidase_su4_prok"/>
</dbReference>
<dbReference type="GO" id="GO:0005886">
    <property type="term" value="C:plasma membrane"/>
    <property type="evidence" value="ECO:0007669"/>
    <property type="project" value="UniProtKB-SubCell"/>
</dbReference>
<feature type="transmembrane region" description="Helical" evidence="6">
    <location>
        <begin position="43"/>
        <end position="65"/>
    </location>
</feature>
<keyword evidence="8" id="KW-1185">Reference proteome</keyword>
<evidence type="ECO:0000256" key="5">
    <source>
        <dbReference type="ARBA" id="ARBA00023136"/>
    </source>
</evidence>
<accession>A0A1Y6BTR0</accession>